<feature type="region of interest" description="Disordered" evidence="5">
    <location>
        <begin position="14"/>
        <end position="36"/>
    </location>
</feature>
<dbReference type="PANTHER" id="PTHR43806">
    <property type="entry name" value="PEPTIDASE S8"/>
    <property type="match status" value="1"/>
</dbReference>
<evidence type="ECO:0000256" key="3">
    <source>
        <dbReference type="ARBA" id="ARBA00022801"/>
    </source>
</evidence>
<evidence type="ECO:0000313" key="7">
    <source>
        <dbReference type="EMBL" id="VFK55326.1"/>
    </source>
</evidence>
<dbReference type="InterPro" id="IPR034074">
    <property type="entry name" value="Y4bN_pept_dom"/>
</dbReference>
<name>A0A450ZNF1_9GAMM</name>
<dbReference type="GO" id="GO:0004252">
    <property type="term" value="F:serine-type endopeptidase activity"/>
    <property type="evidence" value="ECO:0007669"/>
    <property type="project" value="InterPro"/>
</dbReference>
<evidence type="ECO:0000256" key="1">
    <source>
        <dbReference type="ARBA" id="ARBA00011073"/>
    </source>
</evidence>
<protein>
    <submittedName>
        <fullName evidence="7">Subtilase family protein</fullName>
    </submittedName>
</protein>
<dbReference type="CDD" id="cd04847">
    <property type="entry name" value="Peptidases_S8_Subtilisin_like_2"/>
    <property type="match status" value="1"/>
</dbReference>
<feature type="domain" description="Peptidase S8/S53" evidence="6">
    <location>
        <begin position="296"/>
        <end position="627"/>
    </location>
</feature>
<dbReference type="InterPro" id="IPR000209">
    <property type="entry name" value="Peptidase_S8/S53_dom"/>
</dbReference>
<dbReference type="PANTHER" id="PTHR43806:SF11">
    <property type="entry name" value="CEREVISIN-RELATED"/>
    <property type="match status" value="1"/>
</dbReference>
<accession>A0A450ZNF1</accession>
<dbReference type="InterPro" id="IPR036852">
    <property type="entry name" value="Peptidase_S8/S53_dom_sf"/>
</dbReference>
<dbReference type="SUPFAM" id="SSF52743">
    <property type="entry name" value="Subtilisin-like"/>
    <property type="match status" value="1"/>
</dbReference>
<dbReference type="Gene3D" id="3.40.50.200">
    <property type="entry name" value="Peptidase S8/S53 domain"/>
    <property type="match status" value="1"/>
</dbReference>
<dbReference type="InterPro" id="IPR050131">
    <property type="entry name" value="Peptidase_S8_subtilisin-like"/>
</dbReference>
<sequence>MTEPRPHLVLAGYAKTEKFRSPGSGGNSNSRRKIDRARHGRALMNRLTELKGYAESIREEQEASGYDIDFGIRLQFTSPPDIELAFERLSRERQGIELLNVRRDRAECDGTTCDKEVTRATVFIPDGKLDVFEKLIREYIEQDTKPTEKHPNGRPKHQDLAETIQEIRESALDGLWTDDPEAMPRTEDEPIWWEVWLPLRGDREATTRRFQELAETIDFRVAPGILRFPERTVLLMRGSKGQIKRSLLFLNSIAELRRAKETAEFFDSLSPKEQREWMEDLLSRTSFSTGRDLPHVCILDTGVNRGHPLLAQSLDSSDLHTVEPSWEVSDNVGHGTELAGLALFGDLTRALETQAPIRITHRLESVKLLRHGGDNAERHHGHLTVEAVSRPEIQAPHRVRVFSMAVTAKDNRDRGRPSAWSAAIDNLAADTQDDGLTPRLIIVSAGNTENASWLDYPDSNATDGIHDPGQAWNALTVGAYTEKAHITEPDGGGYKPIAPPGSLSPFSTTSMVWEKTWPLKPDIVLEGGNAAKDAVGAVWMPSLSLLTAHHKPEERLFTTTNATSAATALCSRMAAQLMASYPDFRPETIRALIVHSAQWSKAQRRMFMTGGTTKARHRNLIRHCGFGVPNLSRALWSAANSLTLITQDTLRPFEKKEGSSTPSAREMNLYELPWPISELESLGETEVEMRVTLSYFIEANPSERGFKGRYKYESHGLRFEVKRPTETIKDFRKRLNKLARDEEEKTPTGDTDPGWRLGTQLRHLGSLHSDIWHGQAADLAQLGVIAVYPVTGWWKTRTGLKRYDKKARYALIVSIRTPEVEMDLYSVVKNLMPVSAEIEV</sequence>
<evidence type="ECO:0000259" key="6">
    <source>
        <dbReference type="Pfam" id="PF00082"/>
    </source>
</evidence>
<comment type="similarity">
    <text evidence="1">Belongs to the peptidase S8 family.</text>
</comment>
<evidence type="ECO:0000256" key="5">
    <source>
        <dbReference type="SAM" id="MobiDB-lite"/>
    </source>
</evidence>
<reference evidence="7" key="1">
    <citation type="submission" date="2019-02" db="EMBL/GenBank/DDBJ databases">
        <authorList>
            <person name="Gruber-Vodicka R. H."/>
            <person name="Seah K. B. B."/>
        </authorList>
    </citation>
    <scope>NUCLEOTIDE SEQUENCE</scope>
    <source>
        <strain evidence="7">BECK_BY1</strain>
    </source>
</reference>
<dbReference type="GO" id="GO:0006508">
    <property type="term" value="P:proteolysis"/>
    <property type="evidence" value="ECO:0007669"/>
    <property type="project" value="UniProtKB-KW"/>
</dbReference>
<gene>
    <name evidence="7" type="ORF">BECKTUN1418D_GA0071000_10313</name>
</gene>
<dbReference type="AlphaFoldDB" id="A0A450ZNF1"/>
<keyword evidence="2" id="KW-0645">Protease</keyword>
<organism evidence="7">
    <name type="scientific">Candidatus Kentrum sp. TUN</name>
    <dbReference type="NCBI Taxonomy" id="2126343"/>
    <lineage>
        <taxon>Bacteria</taxon>
        <taxon>Pseudomonadati</taxon>
        <taxon>Pseudomonadota</taxon>
        <taxon>Gammaproteobacteria</taxon>
        <taxon>Candidatus Kentrum</taxon>
    </lineage>
</organism>
<evidence type="ECO:0000256" key="4">
    <source>
        <dbReference type="ARBA" id="ARBA00022825"/>
    </source>
</evidence>
<dbReference type="EMBL" id="CAADFX010000031">
    <property type="protein sequence ID" value="VFK55326.1"/>
    <property type="molecule type" value="Genomic_DNA"/>
</dbReference>
<keyword evidence="3" id="KW-0378">Hydrolase</keyword>
<dbReference type="Pfam" id="PF00082">
    <property type="entry name" value="Peptidase_S8"/>
    <property type="match status" value="1"/>
</dbReference>
<proteinExistence type="inferred from homology"/>
<keyword evidence="4" id="KW-0720">Serine protease</keyword>
<evidence type="ECO:0000256" key="2">
    <source>
        <dbReference type="ARBA" id="ARBA00022670"/>
    </source>
</evidence>